<sequence>MTGAKRQFTIVDSHMPEMNPGSSRTTKGTSGTPNFIGGRVAPLNTVSITAQPMKTAAIAAAAPAMAPPNSRLDTSRKLAPANMIL</sequence>
<organism evidence="2 3">
    <name type="scientific">Pseudaquabacterium pictum</name>
    <dbReference type="NCBI Taxonomy" id="2315236"/>
    <lineage>
        <taxon>Bacteria</taxon>
        <taxon>Pseudomonadati</taxon>
        <taxon>Pseudomonadota</taxon>
        <taxon>Betaproteobacteria</taxon>
        <taxon>Burkholderiales</taxon>
        <taxon>Sphaerotilaceae</taxon>
        <taxon>Pseudaquabacterium</taxon>
    </lineage>
</organism>
<accession>A0A480AV01</accession>
<evidence type="ECO:0000256" key="1">
    <source>
        <dbReference type="SAM" id="MobiDB-lite"/>
    </source>
</evidence>
<keyword evidence="3" id="KW-1185">Reference proteome</keyword>
<reference evidence="3" key="1">
    <citation type="submission" date="2019-03" db="EMBL/GenBank/DDBJ databases">
        <title>Aquabacterium pictum sp.nov., the first bacteriochlorophyll a-containing freshwater bacterium in the genus Aquabacterium of the class Betaproteobacteria.</title>
        <authorList>
            <person name="Hirose S."/>
            <person name="Tank M."/>
            <person name="Hara E."/>
            <person name="Tamaki H."/>
            <person name="Takaichi S."/>
            <person name="Haruta S."/>
            <person name="Hanada S."/>
        </authorList>
    </citation>
    <scope>NUCLEOTIDE SEQUENCE [LARGE SCALE GENOMIC DNA]</scope>
    <source>
        <strain evidence="3">W35</strain>
    </source>
</reference>
<dbReference type="AlphaFoldDB" id="A0A480AV01"/>
<gene>
    <name evidence="2" type="ORF">AQPW35_45900</name>
</gene>
<evidence type="ECO:0000313" key="2">
    <source>
        <dbReference type="EMBL" id="GCL65509.1"/>
    </source>
</evidence>
<evidence type="ECO:0000313" key="3">
    <source>
        <dbReference type="Proteomes" id="UP000301751"/>
    </source>
</evidence>
<dbReference type="EMBL" id="BJCL01000017">
    <property type="protein sequence ID" value="GCL65509.1"/>
    <property type="molecule type" value="Genomic_DNA"/>
</dbReference>
<dbReference type="Proteomes" id="UP000301751">
    <property type="component" value="Unassembled WGS sequence"/>
</dbReference>
<comment type="caution">
    <text evidence="2">The sequence shown here is derived from an EMBL/GenBank/DDBJ whole genome shotgun (WGS) entry which is preliminary data.</text>
</comment>
<feature type="region of interest" description="Disordered" evidence="1">
    <location>
        <begin position="1"/>
        <end position="36"/>
    </location>
</feature>
<proteinExistence type="predicted"/>
<protein>
    <submittedName>
        <fullName evidence="2">Uncharacterized protein</fullName>
    </submittedName>
</protein>
<name>A0A480AV01_9BURK</name>
<feature type="compositionally biased region" description="Low complexity" evidence="1">
    <location>
        <begin position="21"/>
        <end position="32"/>
    </location>
</feature>